<organism evidence="3 4">
    <name type="scientific">Metabacillus litoralis</name>
    <dbReference type="NCBI Taxonomy" id="152268"/>
    <lineage>
        <taxon>Bacteria</taxon>
        <taxon>Bacillati</taxon>
        <taxon>Bacillota</taxon>
        <taxon>Bacilli</taxon>
        <taxon>Bacillales</taxon>
        <taxon>Bacillaceae</taxon>
        <taxon>Metabacillus</taxon>
    </lineage>
</organism>
<dbReference type="GO" id="GO:0016020">
    <property type="term" value="C:membrane"/>
    <property type="evidence" value="ECO:0007669"/>
    <property type="project" value="TreeGrafter"/>
</dbReference>
<dbReference type="AlphaFoldDB" id="A0A179SU67"/>
<keyword evidence="1" id="KW-0378">Hydrolase</keyword>
<protein>
    <recommendedName>
        <fullName evidence="2">AB hydrolase-1 domain-containing protein</fullName>
    </recommendedName>
</protein>
<dbReference type="Pfam" id="PF00561">
    <property type="entry name" value="Abhydrolase_1"/>
    <property type="match status" value="1"/>
</dbReference>
<evidence type="ECO:0000256" key="1">
    <source>
        <dbReference type="ARBA" id="ARBA00022801"/>
    </source>
</evidence>
<dbReference type="STRING" id="152268.A6K24_24510"/>
<dbReference type="PANTHER" id="PTHR43798">
    <property type="entry name" value="MONOACYLGLYCEROL LIPASE"/>
    <property type="match status" value="1"/>
</dbReference>
<dbReference type="InterPro" id="IPR029058">
    <property type="entry name" value="AB_hydrolase_fold"/>
</dbReference>
<feature type="domain" description="AB hydrolase-1" evidence="2">
    <location>
        <begin position="22"/>
        <end position="126"/>
    </location>
</feature>
<dbReference type="EMBL" id="LWSG01000022">
    <property type="protein sequence ID" value="OAS85277.1"/>
    <property type="molecule type" value="Genomic_DNA"/>
</dbReference>
<dbReference type="OrthoDB" id="9805423at2"/>
<proteinExistence type="predicted"/>
<dbReference type="Gene3D" id="3.40.50.1820">
    <property type="entry name" value="alpha/beta hydrolase"/>
    <property type="match status" value="1"/>
</dbReference>
<gene>
    <name evidence="3" type="ORF">A6K24_24510</name>
</gene>
<sequence length="262" mass="30477">MASVTIEKSKHITYDDIGEGIPVIFIHPPGMGRHVFYYQRNLSRDMRVIFPDLSGHGDSSKITSEEVTIEYYSKEIIALIDELKLKKVVLCGYSAGGAIAQYISSHFQDRVGGLILFGGYPAVLNSSLRLEHKLGMYMVNHHKNLLTHILAMSHTKNDKLKKLLITHMNKSQQGVWYRYYEEVLHMNIIEDIYKINVPLLWMDGTRSDAINRYNTYFKKRTSDYRIVLFKHVNHQVPTKKWKQVNEEIVQYILNLDTMKENL</sequence>
<name>A0A179SU67_9BACI</name>
<dbReference type="SUPFAM" id="SSF53474">
    <property type="entry name" value="alpha/beta-Hydrolases"/>
    <property type="match status" value="1"/>
</dbReference>
<dbReference type="InterPro" id="IPR000073">
    <property type="entry name" value="AB_hydrolase_1"/>
</dbReference>
<accession>A0A179SU67</accession>
<dbReference type="PANTHER" id="PTHR43798:SF31">
    <property type="entry name" value="AB HYDROLASE SUPERFAMILY PROTEIN YCLE"/>
    <property type="match status" value="1"/>
</dbReference>
<dbReference type="GO" id="GO:0016787">
    <property type="term" value="F:hydrolase activity"/>
    <property type="evidence" value="ECO:0007669"/>
    <property type="project" value="UniProtKB-KW"/>
</dbReference>
<dbReference type="Proteomes" id="UP000078534">
    <property type="component" value="Unassembled WGS sequence"/>
</dbReference>
<dbReference type="PRINTS" id="PR00111">
    <property type="entry name" value="ABHYDROLASE"/>
</dbReference>
<evidence type="ECO:0000259" key="2">
    <source>
        <dbReference type="Pfam" id="PF00561"/>
    </source>
</evidence>
<comment type="caution">
    <text evidence="3">The sequence shown here is derived from an EMBL/GenBank/DDBJ whole genome shotgun (WGS) entry which is preliminary data.</text>
</comment>
<keyword evidence="4" id="KW-1185">Reference proteome</keyword>
<dbReference type="InterPro" id="IPR050266">
    <property type="entry name" value="AB_hydrolase_sf"/>
</dbReference>
<evidence type="ECO:0000313" key="4">
    <source>
        <dbReference type="Proteomes" id="UP000078534"/>
    </source>
</evidence>
<evidence type="ECO:0000313" key="3">
    <source>
        <dbReference type="EMBL" id="OAS85277.1"/>
    </source>
</evidence>
<dbReference type="RefSeq" id="WP_066334042.1">
    <property type="nucleotide sequence ID" value="NZ_LWSG01000022.1"/>
</dbReference>
<reference evidence="4" key="1">
    <citation type="submission" date="2016-04" db="EMBL/GenBank/DDBJ databases">
        <authorList>
            <person name="Lyu Z."/>
            <person name="Lyu W."/>
        </authorList>
    </citation>
    <scope>NUCLEOTIDE SEQUENCE [LARGE SCALE GENOMIC DNA]</scope>
    <source>
        <strain evidence="4">C44</strain>
    </source>
</reference>